<keyword evidence="5" id="KW-0012">Acyltransferase</keyword>
<dbReference type="KEGG" id="swo:Swol_2417"/>
<dbReference type="PANTHER" id="PTHR36174:SF1">
    <property type="entry name" value="LIPID II:GLYCINE GLYCYLTRANSFERASE"/>
    <property type="match status" value="1"/>
</dbReference>
<evidence type="ECO:0000256" key="2">
    <source>
        <dbReference type="ARBA" id="ARBA00022679"/>
    </source>
</evidence>
<proteinExistence type="inferred from homology"/>
<dbReference type="GO" id="GO:0071555">
    <property type="term" value="P:cell wall organization"/>
    <property type="evidence" value="ECO:0007669"/>
    <property type="project" value="UniProtKB-KW"/>
</dbReference>
<evidence type="ECO:0000256" key="4">
    <source>
        <dbReference type="ARBA" id="ARBA00022984"/>
    </source>
</evidence>
<comment type="similarity">
    <text evidence="1">Belongs to the FemABX family.</text>
</comment>
<dbReference type="STRING" id="335541.Swol_2417"/>
<dbReference type="Proteomes" id="UP000001968">
    <property type="component" value="Chromosome"/>
</dbReference>
<keyword evidence="2" id="KW-0808">Transferase</keyword>
<evidence type="ECO:0000256" key="1">
    <source>
        <dbReference type="ARBA" id="ARBA00009943"/>
    </source>
</evidence>
<dbReference type="PROSITE" id="PS51186">
    <property type="entry name" value="GNAT"/>
    <property type="match status" value="1"/>
</dbReference>
<dbReference type="PROSITE" id="PS51191">
    <property type="entry name" value="FEMABX"/>
    <property type="match status" value="1"/>
</dbReference>
<protein>
    <submittedName>
        <fullName evidence="8">Methicillin resistance protein</fullName>
    </submittedName>
</protein>
<dbReference type="InterPro" id="IPR016181">
    <property type="entry name" value="Acyl_CoA_acyltransferase"/>
</dbReference>
<dbReference type="GO" id="GO:0016755">
    <property type="term" value="F:aminoacyltransferase activity"/>
    <property type="evidence" value="ECO:0007669"/>
    <property type="project" value="InterPro"/>
</dbReference>
<keyword evidence="6" id="KW-0961">Cell wall biogenesis/degradation</keyword>
<name>Q0AU98_SYNWW</name>
<evidence type="ECO:0000256" key="5">
    <source>
        <dbReference type="ARBA" id="ARBA00023315"/>
    </source>
</evidence>
<dbReference type="InterPro" id="IPR003447">
    <property type="entry name" value="FEMABX"/>
</dbReference>
<feature type="domain" description="N-acetyltransferase" evidence="7">
    <location>
        <begin position="182"/>
        <end position="343"/>
    </location>
</feature>
<evidence type="ECO:0000256" key="6">
    <source>
        <dbReference type="ARBA" id="ARBA00023316"/>
    </source>
</evidence>
<sequence>MFTTRIIDIKEKDRYKRFVDSHPKGHFLQLWEWGQVKKGTGWEPLPLVLEQDGEIRASLLILKRKLPLPGLKKCIFYSPRGPVADLENEEQITALFNGAARVARDEGAIFLKIDPDVSCHNQHFQEILQRAGFKKNETGLNFEGVQPNFVFRLDITPSEIKLLENMHSKWRYNIRLAGRKGVKVRKAESKEDMRLFYELLQETAQRDKFLIRGYEYFEWIWEYMVEKKLACVFLAEYQGRLVAATLALISAGKVWYLYGASSNLHRNIMPNYLIQWEMIQWARQQGCSIYDFRGVSGDLDEDNPLYGLYRFKKGFNGDLVEFVGEWDKVYSPLFYWLWTKVLPVYLKLNRALLRSRKGQEISGEAT</sequence>
<keyword evidence="4" id="KW-0573">Peptidoglycan synthesis</keyword>
<dbReference type="SUPFAM" id="SSF55729">
    <property type="entry name" value="Acyl-CoA N-acyltransferases (Nat)"/>
    <property type="match status" value="2"/>
</dbReference>
<organism evidence="8 9">
    <name type="scientific">Syntrophomonas wolfei subsp. wolfei (strain DSM 2245B / Goettingen)</name>
    <dbReference type="NCBI Taxonomy" id="335541"/>
    <lineage>
        <taxon>Bacteria</taxon>
        <taxon>Bacillati</taxon>
        <taxon>Bacillota</taxon>
        <taxon>Clostridia</taxon>
        <taxon>Eubacteriales</taxon>
        <taxon>Syntrophomonadaceae</taxon>
        <taxon>Syntrophomonas</taxon>
    </lineage>
</organism>
<dbReference type="EMBL" id="CP000448">
    <property type="protein sequence ID" value="ABI69706.1"/>
    <property type="molecule type" value="Genomic_DNA"/>
</dbReference>
<dbReference type="GO" id="GO:0016747">
    <property type="term" value="F:acyltransferase activity, transferring groups other than amino-acyl groups"/>
    <property type="evidence" value="ECO:0007669"/>
    <property type="project" value="InterPro"/>
</dbReference>
<evidence type="ECO:0000313" key="8">
    <source>
        <dbReference type="EMBL" id="ABI69706.1"/>
    </source>
</evidence>
<dbReference type="AlphaFoldDB" id="Q0AU98"/>
<evidence type="ECO:0000313" key="9">
    <source>
        <dbReference type="Proteomes" id="UP000001968"/>
    </source>
</evidence>
<dbReference type="GO" id="GO:0008360">
    <property type="term" value="P:regulation of cell shape"/>
    <property type="evidence" value="ECO:0007669"/>
    <property type="project" value="UniProtKB-KW"/>
</dbReference>
<evidence type="ECO:0000259" key="7">
    <source>
        <dbReference type="PROSITE" id="PS51186"/>
    </source>
</evidence>
<gene>
    <name evidence="8" type="ordered locus">Swol_2417</name>
</gene>
<accession>Q0AU98</accession>
<evidence type="ECO:0000256" key="3">
    <source>
        <dbReference type="ARBA" id="ARBA00022960"/>
    </source>
</evidence>
<dbReference type="InterPro" id="IPR050644">
    <property type="entry name" value="PG_Glycine_Bridge_Synth"/>
</dbReference>
<dbReference type="eggNOG" id="COG2348">
    <property type="taxonomic scope" value="Bacteria"/>
</dbReference>
<keyword evidence="3" id="KW-0133">Cell shape</keyword>
<dbReference type="Gene3D" id="3.40.630.30">
    <property type="match status" value="2"/>
</dbReference>
<dbReference type="HOGENOM" id="CLU_048411_0_1_9"/>
<dbReference type="GO" id="GO:0009252">
    <property type="term" value="P:peptidoglycan biosynthetic process"/>
    <property type="evidence" value="ECO:0007669"/>
    <property type="project" value="UniProtKB-KW"/>
</dbReference>
<reference evidence="9" key="1">
    <citation type="journal article" date="2010" name="Environ. Microbiol.">
        <title>The genome of Syntrophomonas wolfei: new insights into syntrophic metabolism and biohydrogen production.</title>
        <authorList>
            <person name="Sieber J.R."/>
            <person name="Sims D.R."/>
            <person name="Han C."/>
            <person name="Kim E."/>
            <person name="Lykidis A."/>
            <person name="Lapidus A.L."/>
            <person name="McDonnald E."/>
            <person name="Rohlin L."/>
            <person name="Culley D.E."/>
            <person name="Gunsalus R."/>
            <person name="McInerney M.J."/>
        </authorList>
    </citation>
    <scope>NUCLEOTIDE SEQUENCE [LARGE SCALE GENOMIC DNA]</scope>
    <source>
        <strain evidence="9">DSM 2245B / Goettingen</strain>
    </source>
</reference>
<dbReference type="InterPro" id="IPR000182">
    <property type="entry name" value="GNAT_dom"/>
</dbReference>
<dbReference type="PANTHER" id="PTHR36174">
    <property type="entry name" value="LIPID II:GLYCINE GLYCYLTRANSFERASE"/>
    <property type="match status" value="1"/>
</dbReference>
<dbReference type="Pfam" id="PF02388">
    <property type="entry name" value="FemAB"/>
    <property type="match status" value="2"/>
</dbReference>
<keyword evidence="9" id="KW-1185">Reference proteome</keyword>